<dbReference type="GeneID" id="18248351"/>
<gene>
    <name evidence="1" type="ORF">CANTEDRAFT_116538</name>
</gene>
<evidence type="ECO:0000313" key="2">
    <source>
        <dbReference type="Proteomes" id="UP000000707"/>
    </source>
</evidence>
<dbReference type="EMBL" id="GL996528">
    <property type="protein sequence ID" value="EGV60488.1"/>
    <property type="molecule type" value="Genomic_DNA"/>
</dbReference>
<dbReference type="KEGG" id="cten:18248351"/>
<sequence>MFEDYCSSHGKQCIPGSIYCSEECRIQDWEENFHFESDSEPEDAQPERPAQYSLMYECPVCQSTTACVHYNLHLNNNIILDTLKDIEVSSNMDSNYIKSNYYKWLINSAAVH</sequence>
<protein>
    <submittedName>
        <fullName evidence="1">Uncharacterized protein</fullName>
    </submittedName>
</protein>
<reference evidence="1 2" key="1">
    <citation type="journal article" date="2011" name="Proc. Natl. Acad. Sci. U.S.A.">
        <title>Comparative genomics of xylose-fermenting fungi for enhanced biofuel production.</title>
        <authorList>
            <person name="Wohlbach D.J."/>
            <person name="Kuo A."/>
            <person name="Sato T.K."/>
            <person name="Potts K.M."/>
            <person name="Salamov A.A."/>
            <person name="LaButti K.M."/>
            <person name="Sun H."/>
            <person name="Clum A."/>
            <person name="Pangilinan J.L."/>
            <person name="Lindquist E.A."/>
            <person name="Lucas S."/>
            <person name="Lapidus A."/>
            <person name="Jin M."/>
            <person name="Gunawan C."/>
            <person name="Balan V."/>
            <person name="Dale B.E."/>
            <person name="Jeffries T.W."/>
            <person name="Zinkel R."/>
            <person name="Barry K.W."/>
            <person name="Grigoriev I.V."/>
            <person name="Gasch A.P."/>
        </authorList>
    </citation>
    <scope>NUCLEOTIDE SEQUENCE [LARGE SCALE GENOMIC DNA]</scope>
    <source>
        <strain evidence="2">ATCC 10573 / BCRC 21748 / CBS 615 / JCM 9827 / NBRC 10315 / NRRL Y-1498 / VKM Y-70</strain>
    </source>
</reference>
<name>G3BE87_CANTC</name>
<organism evidence="2">
    <name type="scientific">Candida tenuis (strain ATCC 10573 / BCRC 21748 / CBS 615 / JCM 9827 / NBRC 10315 / NRRL Y-1498 / VKM Y-70)</name>
    <name type="common">Yeast</name>
    <name type="synonym">Yamadazyma tenuis</name>
    <dbReference type="NCBI Taxonomy" id="590646"/>
    <lineage>
        <taxon>Eukaryota</taxon>
        <taxon>Fungi</taxon>
        <taxon>Dikarya</taxon>
        <taxon>Ascomycota</taxon>
        <taxon>Saccharomycotina</taxon>
        <taxon>Pichiomycetes</taxon>
        <taxon>Debaryomycetaceae</taxon>
        <taxon>Yamadazyma</taxon>
    </lineage>
</organism>
<evidence type="ECO:0000313" key="1">
    <source>
        <dbReference type="EMBL" id="EGV60488.1"/>
    </source>
</evidence>
<dbReference type="OrthoDB" id="264795at2759"/>
<dbReference type="AlphaFoldDB" id="G3BE87"/>
<accession>G3BE87</accession>
<dbReference type="Proteomes" id="UP000000707">
    <property type="component" value="Unassembled WGS sequence"/>
</dbReference>
<dbReference type="HOGENOM" id="CLU_2145556_0_0_1"/>
<keyword evidence="2" id="KW-1185">Reference proteome</keyword>
<proteinExistence type="predicted"/>
<dbReference type="RefSeq" id="XP_006689702.1">
    <property type="nucleotide sequence ID" value="XM_006689639.1"/>
</dbReference>
<dbReference type="eggNOG" id="ENOG502RQEZ">
    <property type="taxonomic scope" value="Eukaryota"/>
</dbReference>